<dbReference type="Proteomes" id="UP000228909">
    <property type="component" value="Unassembled WGS sequence"/>
</dbReference>
<accession>A0A2H0TJB5</accession>
<reference evidence="2" key="1">
    <citation type="submission" date="2017-09" db="EMBL/GenBank/DDBJ databases">
        <title>Depth-based differentiation of microbial function through sediment-hosted aquifers and enrichment of novel symbionts in the deep terrestrial subsurface.</title>
        <authorList>
            <person name="Probst A.J."/>
            <person name="Ladd B."/>
            <person name="Jarett J.K."/>
            <person name="Geller-Mcgrath D.E."/>
            <person name="Sieber C.M.K."/>
            <person name="Emerson J.B."/>
            <person name="Anantharaman K."/>
            <person name="Thomas B.C."/>
            <person name="Malmstrom R."/>
            <person name="Stieglmeier M."/>
            <person name="Klingl A."/>
            <person name="Woyke T."/>
            <person name="Ryan C.M."/>
            <person name="Banfield J.F."/>
        </authorList>
    </citation>
    <scope>NUCLEOTIDE SEQUENCE [LARGE SCALE GENOMIC DNA]</scope>
</reference>
<proteinExistence type="predicted"/>
<comment type="caution">
    <text evidence="1">The sequence shown here is derived from an EMBL/GenBank/DDBJ whole genome shotgun (WGS) entry which is preliminary data.</text>
</comment>
<name>A0A2H0TJB5_9BACT</name>
<sequence>MLEDKDIQKLKEVFLTKEEFVEVGKEIFVTQEVFENFREELRKEFSNLHTAIDAYAKKVDTYAQEMILLAHKVDRHEKWIHQIAEKLGIKLEY</sequence>
<evidence type="ECO:0000313" key="2">
    <source>
        <dbReference type="Proteomes" id="UP000228909"/>
    </source>
</evidence>
<dbReference type="AlphaFoldDB" id="A0A2H0TJB5"/>
<gene>
    <name evidence="1" type="ORF">COU43_01490</name>
</gene>
<organism evidence="1 2">
    <name type="scientific">Candidatus Nealsonbacteria bacterium CG10_big_fil_rev_8_21_14_0_10_37_25</name>
    <dbReference type="NCBI Taxonomy" id="1974711"/>
    <lineage>
        <taxon>Bacteria</taxon>
        <taxon>Candidatus Nealsoniibacteriota</taxon>
    </lineage>
</organism>
<dbReference type="EMBL" id="PFCK01000040">
    <property type="protein sequence ID" value="PIR71642.1"/>
    <property type="molecule type" value="Genomic_DNA"/>
</dbReference>
<evidence type="ECO:0000313" key="1">
    <source>
        <dbReference type="EMBL" id="PIR71642.1"/>
    </source>
</evidence>
<protein>
    <submittedName>
        <fullName evidence="1">Uncharacterized protein</fullName>
    </submittedName>
</protein>